<name>A0AAJ8M0R8_9TREE</name>
<dbReference type="GO" id="GO:0016363">
    <property type="term" value="C:nuclear matrix"/>
    <property type="evidence" value="ECO:0007669"/>
    <property type="project" value="TreeGrafter"/>
</dbReference>
<keyword evidence="6 9" id="KW-0820">tRNA-binding</keyword>
<dbReference type="InterPro" id="IPR040017">
    <property type="entry name" value="XPOT"/>
</dbReference>
<dbReference type="InterPro" id="IPR045546">
    <property type="entry name" value="Exportin-T_C"/>
</dbReference>
<dbReference type="Pfam" id="PF08389">
    <property type="entry name" value="Xpo1"/>
    <property type="match status" value="1"/>
</dbReference>
<evidence type="ECO:0000256" key="4">
    <source>
        <dbReference type="ARBA" id="ARBA00022448"/>
    </source>
</evidence>
<evidence type="ECO:0000256" key="7">
    <source>
        <dbReference type="ARBA" id="ARBA00022884"/>
    </source>
</evidence>
<keyword evidence="5 9" id="KW-0963">Cytoplasm</keyword>
<dbReference type="PANTHER" id="PTHR15952:SF11">
    <property type="entry name" value="EXPORTIN-T"/>
    <property type="match status" value="1"/>
</dbReference>
<dbReference type="SUPFAM" id="SSF48371">
    <property type="entry name" value="ARM repeat"/>
    <property type="match status" value="1"/>
</dbReference>
<evidence type="ECO:0000313" key="12">
    <source>
        <dbReference type="EMBL" id="WVN86822.1"/>
    </source>
</evidence>
<dbReference type="GO" id="GO:0005737">
    <property type="term" value="C:cytoplasm"/>
    <property type="evidence" value="ECO:0007669"/>
    <property type="project" value="UniProtKB-SubCell"/>
</dbReference>
<evidence type="ECO:0000259" key="10">
    <source>
        <dbReference type="Pfam" id="PF08389"/>
    </source>
</evidence>
<reference evidence="12" key="3">
    <citation type="submission" date="2024-01" db="EMBL/GenBank/DDBJ databases">
        <authorList>
            <person name="Coelho M.A."/>
            <person name="David-Palma M."/>
            <person name="Shea T."/>
            <person name="Sun S."/>
            <person name="Cuomo C.A."/>
            <person name="Heitman J."/>
        </authorList>
    </citation>
    <scope>NUCLEOTIDE SEQUENCE</scope>
    <source>
        <strain evidence="12">CBS 7841</strain>
    </source>
</reference>
<keyword evidence="7 9" id="KW-0694">RNA-binding</keyword>
<gene>
    <name evidence="12" type="ORF">L203_101995</name>
</gene>
<dbReference type="KEGG" id="cdep:91086207"/>
<comment type="similarity">
    <text evidence="2 9">Belongs to the exportin family.</text>
</comment>
<dbReference type="GO" id="GO:0071528">
    <property type="term" value="P:tRNA re-export from nucleus"/>
    <property type="evidence" value="ECO:0007669"/>
    <property type="project" value="UniProtKB-UniRule"/>
</dbReference>
<evidence type="ECO:0000256" key="1">
    <source>
        <dbReference type="ARBA" id="ARBA00004496"/>
    </source>
</evidence>
<dbReference type="PANTHER" id="PTHR15952">
    <property type="entry name" value="EXPORTIN-T/LOS1"/>
    <property type="match status" value="1"/>
</dbReference>
<dbReference type="InterPro" id="IPR013598">
    <property type="entry name" value="Exportin-1/Importin-b-like"/>
</dbReference>
<dbReference type="Proteomes" id="UP000094043">
    <property type="component" value="Chromosome 2"/>
</dbReference>
<proteinExistence type="inferred from homology"/>
<dbReference type="GO" id="GO:0000049">
    <property type="term" value="F:tRNA binding"/>
    <property type="evidence" value="ECO:0007669"/>
    <property type="project" value="UniProtKB-UniRule"/>
</dbReference>
<evidence type="ECO:0000256" key="2">
    <source>
        <dbReference type="ARBA" id="ARBA00009466"/>
    </source>
</evidence>
<keyword evidence="8 9" id="KW-0539">Nucleus</keyword>
<dbReference type="GO" id="GO:0005643">
    <property type="term" value="C:nuclear pore"/>
    <property type="evidence" value="ECO:0007669"/>
    <property type="project" value="TreeGrafter"/>
</dbReference>
<reference evidence="12" key="2">
    <citation type="journal article" date="2022" name="Elife">
        <title>Obligate sexual reproduction of a homothallic fungus closely related to the Cryptococcus pathogenic species complex.</title>
        <authorList>
            <person name="Passer A.R."/>
            <person name="Clancey S.A."/>
            <person name="Shea T."/>
            <person name="David-Palma M."/>
            <person name="Averette A.F."/>
            <person name="Boekhout T."/>
            <person name="Porcel B.M."/>
            <person name="Nowrousian M."/>
            <person name="Cuomo C.A."/>
            <person name="Sun S."/>
            <person name="Heitman J."/>
            <person name="Coelho M.A."/>
        </authorList>
    </citation>
    <scope>NUCLEOTIDE SEQUENCE</scope>
    <source>
        <strain evidence="12">CBS 7841</strain>
    </source>
</reference>
<dbReference type="Gene3D" id="1.25.10.10">
    <property type="entry name" value="Leucine-rich Repeat Variant"/>
    <property type="match status" value="1"/>
</dbReference>
<comment type="function">
    <text evidence="9">tRNA nucleus export receptor which facilitates tRNA translocation across the nuclear pore complex.</text>
</comment>
<feature type="domain" description="Exportin-T C-terminal" evidence="11">
    <location>
        <begin position="610"/>
        <end position="1145"/>
    </location>
</feature>
<organism evidence="12 13">
    <name type="scientific">Cryptococcus depauperatus CBS 7841</name>
    <dbReference type="NCBI Taxonomy" id="1295531"/>
    <lineage>
        <taxon>Eukaryota</taxon>
        <taxon>Fungi</taxon>
        <taxon>Dikarya</taxon>
        <taxon>Basidiomycota</taxon>
        <taxon>Agaricomycotina</taxon>
        <taxon>Tremellomycetes</taxon>
        <taxon>Tremellales</taxon>
        <taxon>Cryptococcaceae</taxon>
        <taxon>Cryptococcus</taxon>
    </lineage>
</organism>
<dbReference type="GeneID" id="91086207"/>
<keyword evidence="13" id="KW-1185">Reference proteome</keyword>
<evidence type="ECO:0000256" key="6">
    <source>
        <dbReference type="ARBA" id="ARBA00022555"/>
    </source>
</evidence>
<comment type="subcellular location">
    <subcellularLocation>
        <location evidence="1 9">Cytoplasm</location>
    </subcellularLocation>
    <subcellularLocation>
        <location evidence="9">Nucleus</location>
    </subcellularLocation>
    <text evidence="9">Shuttles between the nucleus and the cytoplasm.</text>
</comment>
<dbReference type="AlphaFoldDB" id="A0AAJ8M0R8"/>
<protein>
    <recommendedName>
        <fullName evidence="3 9">Exportin-T</fullName>
    </recommendedName>
    <alternativeName>
        <fullName evidence="9">Exportin(tRNA)</fullName>
    </alternativeName>
    <alternativeName>
        <fullName evidence="9">tRNA exportin</fullName>
    </alternativeName>
</protein>
<sequence length="1147" mass="127649">MAVSQSSHLTNIPEAVRVAASVDPTVDPALKQQAIDYLTKVRELCEETWQDCLQLYLQGAGASGPSTTGRDGKEKLGTDLRIFCLQVVDTVLTQNTVSTDALQAMYKAIVDFVEAEYIGGFCESGQTFLRNKLAFTITQLFLQSYPSHIPTFLRPFLALLSSPASSPPDLRPQLLTIRFLLEIAQEIHDTTLKTARVMTKERQDRDGVIRDAVRSNGDDKMAVEAMSCVLEKGLEEIGRGQSPEKWGEAVESTLKTFGAWIPWIDLDVALNPSTLPLYHRLLQQPIFSFRTYTTAIYRILVSKGIQDASSKLQVLRVLDPLGMIEPLESETRGNTNEEAATFRAGLGGVLSAYGVALISISDNVDITEPLRLEAEKMMNEALPLLLRFLSDRHYEVPLSVSPFVSDLLRIYKRIHQPPNPSMKAGQTASPSLGPLQLSSERRQFLASMLDVLIRQLAWPEDTDWEAPGNEDDTDEDIALFKNFRGSCRSFIESIAQIDRSLHTEVVARMVASTLDTYASGGAASVPWQQAELALHLVYTFGEVSKNSTRAAFFDLPLEVATKLARNKLRQTSKIDPMSSGRTTPSSTSDIVDFGVGANKDDKFDYDQYPLSPLGQLLTRCMTSGISAYPHPSVSLQYFEITVRYIEFWRAKPETLPSLFETILDGRGIHNSDQNIRRRCFYLFARLCKDCKSEAIESMVSPILENIRDIMVINAEHPRAESSEEDPLVKATTGKTYAADQFHLFEASGNLVYLTKSDPSKQMTLLEAIAGPLLSGMADGVERSRARPDDLQAVLQVHHHLMALGHFAKGFPVVPDKQVEVLPYTGPFKQMTKALLHAIEVLKKRRVVRDAARFAFSQFANAIGTPVAELVPRFVSAVITEFESSELVDFLHFLQLLMHRLQGSTFETMDMLLLPLLSRIFAVLQQPVTGTDEAQVHTRLKEGYLAFFTTLMNENLDGIFTSERNKAEFENVLTTLLNLTQDYSDGASQRLAFGFFSRSVIAWGTCPEATTKPSVFAESAMVTQSKMLANGSATTNQNAVSREQRAQRCLPGYGNFIYQRLLPAAFEVPANSQFNIRGGQLVVQEAAVLVRNTVQARGQETIDFLLNDLLPKLQCPPEIANQFINSLTSQQAKDFKKTFMEFIKAMRG</sequence>
<feature type="domain" description="Exportin-T C-terminal" evidence="11">
    <location>
        <begin position="371"/>
        <end position="548"/>
    </location>
</feature>
<evidence type="ECO:0000256" key="8">
    <source>
        <dbReference type="ARBA" id="ARBA00023242"/>
    </source>
</evidence>
<evidence type="ECO:0000259" key="11">
    <source>
        <dbReference type="Pfam" id="PF19282"/>
    </source>
</evidence>
<evidence type="ECO:0000313" key="13">
    <source>
        <dbReference type="Proteomes" id="UP000094043"/>
    </source>
</evidence>
<dbReference type="RefSeq" id="XP_066067522.1">
    <property type="nucleotide sequence ID" value="XM_066211425.1"/>
</dbReference>
<dbReference type="GO" id="GO:0031267">
    <property type="term" value="F:small GTPase binding"/>
    <property type="evidence" value="ECO:0007669"/>
    <property type="project" value="InterPro"/>
</dbReference>
<dbReference type="InterPro" id="IPR016024">
    <property type="entry name" value="ARM-type_fold"/>
</dbReference>
<keyword evidence="4 9" id="KW-0813">Transport</keyword>
<accession>A0AAJ8M0R8</accession>
<evidence type="ECO:0000256" key="3">
    <source>
        <dbReference type="ARBA" id="ARBA00018928"/>
    </source>
</evidence>
<evidence type="ECO:0000256" key="9">
    <source>
        <dbReference type="RuleBase" id="RU366037"/>
    </source>
</evidence>
<evidence type="ECO:0000256" key="5">
    <source>
        <dbReference type="ARBA" id="ARBA00022490"/>
    </source>
</evidence>
<dbReference type="Pfam" id="PF19282">
    <property type="entry name" value="Exportin-T"/>
    <property type="match status" value="2"/>
</dbReference>
<reference evidence="12" key="1">
    <citation type="submission" date="2016-06" db="EMBL/GenBank/DDBJ databases">
        <authorList>
            <person name="Cuomo C."/>
            <person name="Litvintseva A."/>
            <person name="Heitman J."/>
            <person name="Chen Y."/>
            <person name="Sun S."/>
            <person name="Springer D."/>
            <person name="Dromer F."/>
            <person name="Young S."/>
            <person name="Zeng Q."/>
            <person name="Chapman S."/>
            <person name="Gujja S."/>
            <person name="Saif S."/>
            <person name="Birren B."/>
        </authorList>
    </citation>
    <scope>NUCLEOTIDE SEQUENCE</scope>
    <source>
        <strain evidence="12">CBS 7841</strain>
    </source>
</reference>
<feature type="domain" description="Exportin-1/Importin-beta-like" evidence="10">
    <location>
        <begin position="127"/>
        <end position="288"/>
    </location>
</feature>
<dbReference type="EMBL" id="CP143785">
    <property type="protein sequence ID" value="WVN86822.1"/>
    <property type="molecule type" value="Genomic_DNA"/>
</dbReference>
<dbReference type="InterPro" id="IPR011989">
    <property type="entry name" value="ARM-like"/>
</dbReference>